<reference evidence="3 4" key="1">
    <citation type="submission" date="2016-03" db="EMBL/GenBank/DDBJ databases">
        <authorList>
            <person name="Bojesen A.M."/>
            <person name="Planet P."/>
            <person name="Hansen M.J."/>
        </authorList>
    </citation>
    <scope>NUCLEOTIDE SEQUENCE [LARGE SCALE GENOMIC DNA]</scope>
    <source>
        <strain evidence="3 4">B 234/94</strain>
    </source>
</reference>
<keyword evidence="1" id="KW-0175">Coiled coil</keyword>
<name>A0A6G8JGT0_9PAST</name>
<evidence type="ECO:0000256" key="1">
    <source>
        <dbReference type="SAM" id="Coils"/>
    </source>
</evidence>
<dbReference type="EMBL" id="CP015030">
    <property type="protein sequence ID" value="QIM66286.1"/>
    <property type="molecule type" value="Genomic_DNA"/>
</dbReference>
<dbReference type="Proteomes" id="UP000501366">
    <property type="component" value="Chromosome"/>
</dbReference>
<keyword evidence="2" id="KW-1133">Transmembrane helix</keyword>
<protein>
    <recommendedName>
        <fullName evidence="5">DUF2570 domain-containing protein</fullName>
    </recommendedName>
</protein>
<gene>
    <name evidence="3" type="ORF">A4G16_02305</name>
</gene>
<organism evidence="3 4">
    <name type="scientific">Mannheimia granulomatis</name>
    <dbReference type="NCBI Taxonomy" id="85402"/>
    <lineage>
        <taxon>Bacteria</taxon>
        <taxon>Pseudomonadati</taxon>
        <taxon>Pseudomonadota</taxon>
        <taxon>Gammaproteobacteria</taxon>
        <taxon>Pasteurellales</taxon>
        <taxon>Pasteurellaceae</taxon>
        <taxon>Mannheimia</taxon>
    </lineage>
</organism>
<dbReference type="KEGG" id="mgra:A4G16_02305"/>
<keyword evidence="2" id="KW-0472">Membrane</keyword>
<evidence type="ECO:0000313" key="4">
    <source>
        <dbReference type="Proteomes" id="UP000501366"/>
    </source>
</evidence>
<dbReference type="InterPro" id="IPR022538">
    <property type="entry name" value="DUF2570"/>
</dbReference>
<dbReference type="Pfam" id="PF10828">
    <property type="entry name" value="DUF2570"/>
    <property type="match status" value="1"/>
</dbReference>
<evidence type="ECO:0000256" key="2">
    <source>
        <dbReference type="SAM" id="Phobius"/>
    </source>
</evidence>
<sequence length="123" mass="13376">MLDGFTKAITFIVVGLAVIVLSLGGWIFYQSQTINELNAEVKVKDSLIAEQGAVNQELTVQLEAEKQAVENQQKITNALKAQMETERENVKTVLIKEPCGSVAMPGAVIDSIKRLHSVGGHKD</sequence>
<accession>A0A6G8JGT0</accession>
<evidence type="ECO:0008006" key="5">
    <source>
        <dbReference type="Google" id="ProtNLM"/>
    </source>
</evidence>
<proteinExistence type="predicted"/>
<keyword evidence="2" id="KW-0812">Transmembrane</keyword>
<feature type="transmembrane region" description="Helical" evidence="2">
    <location>
        <begin position="9"/>
        <end position="29"/>
    </location>
</feature>
<dbReference type="RefSeq" id="WP_165888538.1">
    <property type="nucleotide sequence ID" value="NZ_CP015030.1"/>
</dbReference>
<evidence type="ECO:0000313" key="3">
    <source>
        <dbReference type="EMBL" id="QIM66286.1"/>
    </source>
</evidence>
<feature type="coiled-coil region" evidence="1">
    <location>
        <begin position="55"/>
        <end position="89"/>
    </location>
</feature>
<dbReference type="AlphaFoldDB" id="A0A6G8JGT0"/>